<feature type="region of interest" description="Disordered" evidence="5">
    <location>
        <begin position="129"/>
        <end position="148"/>
    </location>
</feature>
<keyword evidence="8" id="KW-1185">Reference proteome</keyword>
<evidence type="ECO:0008006" key="9">
    <source>
        <dbReference type="Google" id="ProtNLM"/>
    </source>
</evidence>
<feature type="compositionally biased region" description="Polar residues" evidence="5">
    <location>
        <begin position="129"/>
        <end position="142"/>
    </location>
</feature>
<feature type="transmembrane region" description="Helical" evidence="6">
    <location>
        <begin position="406"/>
        <end position="428"/>
    </location>
</feature>
<dbReference type="Pfam" id="PF04172">
    <property type="entry name" value="LrgB"/>
    <property type="match status" value="2"/>
</dbReference>
<evidence type="ECO:0000256" key="3">
    <source>
        <dbReference type="ARBA" id="ARBA00022989"/>
    </source>
</evidence>
<evidence type="ECO:0000256" key="1">
    <source>
        <dbReference type="ARBA" id="ARBA00004141"/>
    </source>
</evidence>
<keyword evidence="3 6" id="KW-1133">Transmembrane helix</keyword>
<protein>
    <recommendedName>
        <fullName evidence="9">LrgB-like protein</fullName>
    </recommendedName>
</protein>
<feature type="transmembrane region" description="Helical" evidence="6">
    <location>
        <begin position="19"/>
        <end position="39"/>
    </location>
</feature>
<feature type="transmembrane region" description="Helical" evidence="6">
    <location>
        <begin position="573"/>
        <end position="594"/>
    </location>
</feature>
<proteinExistence type="predicted"/>
<keyword evidence="2 6" id="KW-0812">Transmembrane</keyword>
<comment type="subcellular location">
    <subcellularLocation>
        <location evidence="1">Membrane</location>
        <topology evidence="1">Multi-pass membrane protein</topology>
    </subcellularLocation>
</comment>
<feature type="transmembrane region" description="Helical" evidence="6">
    <location>
        <begin position="317"/>
        <end position="334"/>
    </location>
</feature>
<evidence type="ECO:0000313" key="8">
    <source>
        <dbReference type="Proteomes" id="UP001642502"/>
    </source>
</evidence>
<feature type="transmembrane region" description="Helical" evidence="6">
    <location>
        <begin position="252"/>
        <end position="273"/>
    </location>
</feature>
<dbReference type="Proteomes" id="UP001642502">
    <property type="component" value="Unassembled WGS sequence"/>
</dbReference>
<evidence type="ECO:0000256" key="5">
    <source>
        <dbReference type="SAM" id="MobiDB-lite"/>
    </source>
</evidence>
<organism evidence="7 8">
    <name type="scientific">Sporothrix epigloea</name>
    <dbReference type="NCBI Taxonomy" id="1892477"/>
    <lineage>
        <taxon>Eukaryota</taxon>
        <taxon>Fungi</taxon>
        <taxon>Dikarya</taxon>
        <taxon>Ascomycota</taxon>
        <taxon>Pezizomycotina</taxon>
        <taxon>Sordariomycetes</taxon>
        <taxon>Sordariomycetidae</taxon>
        <taxon>Ophiostomatales</taxon>
        <taxon>Ophiostomataceae</taxon>
        <taxon>Sporothrix</taxon>
    </lineage>
</organism>
<feature type="transmembrane region" description="Helical" evidence="6">
    <location>
        <begin position="51"/>
        <end position="71"/>
    </location>
</feature>
<feature type="transmembrane region" description="Helical" evidence="6">
    <location>
        <begin position="346"/>
        <end position="367"/>
    </location>
</feature>
<feature type="transmembrane region" description="Helical" evidence="6">
    <location>
        <begin position="178"/>
        <end position="199"/>
    </location>
</feature>
<accession>A0ABP0DUL0</accession>
<evidence type="ECO:0000256" key="2">
    <source>
        <dbReference type="ARBA" id="ARBA00022692"/>
    </source>
</evidence>
<keyword evidence="4 6" id="KW-0472">Membrane</keyword>
<dbReference type="InterPro" id="IPR007300">
    <property type="entry name" value="CidB/LrgB"/>
</dbReference>
<dbReference type="PANTHER" id="PTHR30249:SF0">
    <property type="entry name" value="PLASTIDAL GLYCOLATE_GLYCERATE TRANSLOCATOR 1, CHLOROPLASTIC"/>
    <property type="match status" value="1"/>
</dbReference>
<comment type="caution">
    <text evidence="7">The sequence shown here is derived from an EMBL/GenBank/DDBJ whole genome shotgun (WGS) entry which is preliminary data.</text>
</comment>
<sequence length="606" mass="62914">MASSHSEPPLAAGQQRQTYYDGCMAVVLFLICQLLIAGLQQITASIDNFPAPILAMLLVAVTMILAAQFVANLDGLCQRYLRAPTDLLNRHMSIGFIVPFTMIMKGPTSSLRDIGLIIAGYNASEASSESLTRDTPTTSGSSAPLHFHSDSHAHTYRGDPEKAEVSGAPTPVPAVRRLACFAAANPVLCCSLVGIPLVGVPVSLRTHNDTALDIFLLVFLWTGTLAGQAAVCRTSFTFWTSSAARRRRARSVLAALLNAVLWSSLGTMAYLVVKTAARHGTLDSVLARFSTGTTLADLIAGSASSSSSPKAMGAGDLVSAVLDAGIVSWGLKLFDCRAQLLSRAGLTNLVVGSVIAMANILCGPLLMHSMGLAPPAKQLAFAARSVTLALAGPAMHNLGGDVGLNAAMVVFNGIVFQLGMGLGVYRGLSRLIAAGRRENDKAHAADESVPEPGFRCRMGSHSCSLADSGTDSEMGEDVKLPQTVEAGRLPSSASSSISCSAPSQPLPLHAEAQSIFHSQSSCGKSVEIPPGVDQHSLGCSDGDNPATVAAGMTVGINAAAMGTAYLYEDGSRAAPYAAVSMTVFGVMTVVFTSIQPLAGWVVSHTG</sequence>
<feature type="transmembrane region" description="Helical" evidence="6">
    <location>
        <begin position="211"/>
        <end position="231"/>
    </location>
</feature>
<reference evidence="7 8" key="1">
    <citation type="submission" date="2024-01" db="EMBL/GenBank/DDBJ databases">
        <authorList>
            <person name="Allen C."/>
            <person name="Tagirdzhanova G."/>
        </authorList>
    </citation>
    <scope>NUCLEOTIDE SEQUENCE [LARGE SCALE GENOMIC DNA]</scope>
    <source>
        <strain evidence="7 8">CBS 119000</strain>
    </source>
</reference>
<dbReference type="EMBL" id="CAWUON010000079">
    <property type="protein sequence ID" value="CAK7271882.1"/>
    <property type="molecule type" value="Genomic_DNA"/>
</dbReference>
<evidence type="ECO:0000256" key="6">
    <source>
        <dbReference type="SAM" id="Phobius"/>
    </source>
</evidence>
<name>A0ABP0DUL0_9PEZI</name>
<gene>
    <name evidence="7" type="ORF">SEPCBS119000_004834</name>
</gene>
<evidence type="ECO:0000313" key="7">
    <source>
        <dbReference type="EMBL" id="CAK7271882.1"/>
    </source>
</evidence>
<evidence type="ECO:0000256" key="4">
    <source>
        <dbReference type="ARBA" id="ARBA00023136"/>
    </source>
</evidence>
<dbReference type="PANTHER" id="PTHR30249">
    <property type="entry name" value="PUTATIVE SEROTONIN TRANSPORTER"/>
    <property type="match status" value="1"/>
</dbReference>